<feature type="transmembrane region" description="Helical" evidence="5">
    <location>
        <begin position="164"/>
        <end position="192"/>
    </location>
</feature>
<evidence type="ECO:0000313" key="6">
    <source>
        <dbReference type="EMBL" id="ORW60536.1"/>
    </source>
</evidence>
<name>A0A1X2BA36_9MYCO</name>
<feature type="transmembrane region" description="Helical" evidence="5">
    <location>
        <begin position="74"/>
        <end position="96"/>
    </location>
</feature>
<keyword evidence="7" id="KW-1185">Reference proteome</keyword>
<dbReference type="STRING" id="486698.AWC22_05420"/>
<accession>A0A1X2BA36</accession>
<evidence type="ECO:0000256" key="3">
    <source>
        <dbReference type="ARBA" id="ARBA00022989"/>
    </source>
</evidence>
<evidence type="ECO:0000256" key="1">
    <source>
        <dbReference type="ARBA" id="ARBA00004127"/>
    </source>
</evidence>
<keyword evidence="3 5" id="KW-1133">Transmembrane helix</keyword>
<feature type="transmembrane region" description="Helical" evidence="5">
    <location>
        <begin position="7"/>
        <end position="26"/>
    </location>
</feature>
<evidence type="ECO:0008006" key="8">
    <source>
        <dbReference type="Google" id="ProtNLM"/>
    </source>
</evidence>
<reference evidence="6 7" key="1">
    <citation type="submission" date="2016-01" db="EMBL/GenBank/DDBJ databases">
        <title>The new phylogeny of the genus Mycobacterium.</title>
        <authorList>
            <person name="Tarcisio F."/>
            <person name="Conor M."/>
            <person name="Antonella G."/>
            <person name="Elisabetta G."/>
            <person name="Giulia F.S."/>
            <person name="Sara T."/>
            <person name="Anna F."/>
            <person name="Clotilde B."/>
            <person name="Roberto B."/>
            <person name="Veronica D.S."/>
            <person name="Fabio R."/>
            <person name="Monica P."/>
            <person name="Olivier J."/>
            <person name="Enrico T."/>
            <person name="Nicola S."/>
        </authorList>
    </citation>
    <scope>NUCLEOTIDE SEQUENCE [LARGE SCALE GENOMIC DNA]</scope>
    <source>
        <strain evidence="6 7">DSM 45176</strain>
    </source>
</reference>
<evidence type="ECO:0000256" key="4">
    <source>
        <dbReference type="ARBA" id="ARBA00023136"/>
    </source>
</evidence>
<gene>
    <name evidence="6" type="ORF">AWC22_05420</name>
</gene>
<evidence type="ECO:0000256" key="2">
    <source>
        <dbReference type="ARBA" id="ARBA00022692"/>
    </source>
</evidence>
<dbReference type="Pfam" id="PF04191">
    <property type="entry name" value="PEMT"/>
    <property type="match status" value="1"/>
</dbReference>
<organism evidence="6 7">
    <name type="scientific">Mycobacterium riyadhense</name>
    <dbReference type="NCBI Taxonomy" id="486698"/>
    <lineage>
        <taxon>Bacteria</taxon>
        <taxon>Bacillati</taxon>
        <taxon>Actinomycetota</taxon>
        <taxon>Actinomycetes</taxon>
        <taxon>Mycobacteriales</taxon>
        <taxon>Mycobacteriaceae</taxon>
        <taxon>Mycobacterium</taxon>
    </lineage>
</organism>
<evidence type="ECO:0000313" key="7">
    <source>
        <dbReference type="Proteomes" id="UP000193087"/>
    </source>
</evidence>
<dbReference type="InterPro" id="IPR007318">
    <property type="entry name" value="Phopholipid_MeTrfase"/>
</dbReference>
<keyword evidence="2 5" id="KW-0812">Transmembrane</keyword>
<comment type="caution">
    <text evidence="6">The sequence shown here is derived from an EMBL/GenBank/DDBJ whole genome shotgun (WGS) entry which is preliminary data.</text>
</comment>
<dbReference type="Proteomes" id="UP000193087">
    <property type="component" value="Unassembled WGS sequence"/>
</dbReference>
<dbReference type="PANTHER" id="PTHR43847:SF1">
    <property type="entry name" value="BLL3993 PROTEIN"/>
    <property type="match status" value="1"/>
</dbReference>
<comment type="subcellular location">
    <subcellularLocation>
        <location evidence="1">Endomembrane system</location>
        <topology evidence="1">Multi-pass membrane protein</topology>
    </subcellularLocation>
</comment>
<dbReference type="Gene3D" id="1.20.120.1630">
    <property type="match status" value="1"/>
</dbReference>
<sequence>MKIGFKTLIWTVCGLVVFGAVLFWPAGTFNYWQAWVFLAVFVVATIAPSLYLARTDPAALQRRMRSGPFAEGRTVQKLIIIGAFLGFFAMMVVSAFDRRFGWSSVPTPVCVIGDVLVATGLGVAMLVVIQNSYAAATVTVEAGQKLATDGLYKLVRHPMYLGNVVLMTGIPLALGSYWALLILVPGVLVLVFRILDEEKLLTEELVGYREYRQRVRYRLVPYVW</sequence>
<dbReference type="EMBL" id="LQPQ01000233">
    <property type="protein sequence ID" value="ORW60536.1"/>
    <property type="molecule type" value="Genomic_DNA"/>
</dbReference>
<proteinExistence type="predicted"/>
<feature type="transmembrane region" description="Helical" evidence="5">
    <location>
        <begin position="32"/>
        <end position="53"/>
    </location>
</feature>
<evidence type="ECO:0000256" key="5">
    <source>
        <dbReference type="SAM" id="Phobius"/>
    </source>
</evidence>
<dbReference type="InterPro" id="IPR052527">
    <property type="entry name" value="Metal_cation-efflux_comp"/>
</dbReference>
<dbReference type="GeneID" id="93496216"/>
<dbReference type="AlphaFoldDB" id="A0A1X2BA36"/>
<dbReference type="GO" id="GO:0012505">
    <property type="term" value="C:endomembrane system"/>
    <property type="evidence" value="ECO:0007669"/>
    <property type="project" value="UniProtKB-SubCell"/>
</dbReference>
<keyword evidence="4 5" id="KW-0472">Membrane</keyword>
<dbReference type="RefSeq" id="WP_085253120.1">
    <property type="nucleotide sequence ID" value="NZ_CAJMWI010000001.1"/>
</dbReference>
<protein>
    <recommendedName>
        <fullName evidence="8">Isoprenylcysteine carboxyl methyltransferase (ICMT) family protein</fullName>
    </recommendedName>
</protein>
<dbReference type="PANTHER" id="PTHR43847">
    <property type="entry name" value="BLL3993 PROTEIN"/>
    <property type="match status" value="1"/>
</dbReference>
<dbReference type="OrthoDB" id="7203053at2"/>